<evidence type="ECO:0000313" key="3">
    <source>
        <dbReference type="Proteomes" id="UP000800094"/>
    </source>
</evidence>
<dbReference type="EMBL" id="ML987207">
    <property type="protein sequence ID" value="KAF2242684.1"/>
    <property type="molecule type" value="Genomic_DNA"/>
</dbReference>
<evidence type="ECO:0000256" key="1">
    <source>
        <dbReference type="SAM" id="MobiDB-lite"/>
    </source>
</evidence>
<keyword evidence="3" id="KW-1185">Reference proteome</keyword>
<feature type="region of interest" description="Disordered" evidence="1">
    <location>
        <begin position="1"/>
        <end position="93"/>
    </location>
</feature>
<feature type="compositionally biased region" description="Polar residues" evidence="1">
    <location>
        <begin position="147"/>
        <end position="160"/>
    </location>
</feature>
<feature type="compositionally biased region" description="Acidic residues" evidence="1">
    <location>
        <begin position="38"/>
        <end position="47"/>
    </location>
</feature>
<accession>A0A6A6HWU7</accession>
<feature type="region of interest" description="Disordered" evidence="1">
    <location>
        <begin position="111"/>
        <end position="182"/>
    </location>
</feature>
<gene>
    <name evidence="2" type="ORF">BU26DRAFT_609980</name>
</gene>
<feature type="compositionally biased region" description="Low complexity" evidence="1">
    <location>
        <begin position="132"/>
        <end position="146"/>
    </location>
</feature>
<reference evidence="2" key="1">
    <citation type="journal article" date="2020" name="Stud. Mycol.">
        <title>101 Dothideomycetes genomes: a test case for predicting lifestyles and emergence of pathogens.</title>
        <authorList>
            <person name="Haridas S."/>
            <person name="Albert R."/>
            <person name="Binder M."/>
            <person name="Bloem J."/>
            <person name="Labutti K."/>
            <person name="Salamov A."/>
            <person name="Andreopoulos B."/>
            <person name="Baker S."/>
            <person name="Barry K."/>
            <person name="Bills G."/>
            <person name="Bluhm B."/>
            <person name="Cannon C."/>
            <person name="Castanera R."/>
            <person name="Culley D."/>
            <person name="Daum C."/>
            <person name="Ezra D."/>
            <person name="Gonzalez J."/>
            <person name="Henrissat B."/>
            <person name="Kuo A."/>
            <person name="Liang C."/>
            <person name="Lipzen A."/>
            <person name="Lutzoni F."/>
            <person name="Magnuson J."/>
            <person name="Mondo S."/>
            <person name="Nolan M."/>
            <person name="Ohm R."/>
            <person name="Pangilinan J."/>
            <person name="Park H.-J."/>
            <person name="Ramirez L."/>
            <person name="Alfaro M."/>
            <person name="Sun H."/>
            <person name="Tritt A."/>
            <person name="Yoshinaga Y."/>
            <person name="Zwiers L.-H."/>
            <person name="Turgeon B."/>
            <person name="Goodwin S."/>
            <person name="Spatafora J."/>
            <person name="Crous P."/>
            <person name="Grigoriev I."/>
        </authorList>
    </citation>
    <scope>NUCLEOTIDE SEQUENCE</scope>
    <source>
        <strain evidence="2">CBS 122368</strain>
    </source>
</reference>
<evidence type="ECO:0000313" key="2">
    <source>
        <dbReference type="EMBL" id="KAF2242684.1"/>
    </source>
</evidence>
<protein>
    <submittedName>
        <fullName evidence="2">Uncharacterized protein</fullName>
    </submittedName>
</protein>
<sequence length="261" mass="27923">MVAIKSHRPRVHFPNCKKTTKTKAPTPTQQTPPASAASEEEEGEDDTNSPPASLLTEIQDLPPIITNSASAQHPKGPQDEQHAQHKRASSFPPAFQKLVTLFAGRRKSSTAAAAAATAEKEKKKHIRRNTAPQPSTEPLPSTSTSTVQQQRPRPASQHSLALQPASTPPAPALHQAQPPAPRPMQPYIDIPAAPAHPLTGHAAVAPDAHPPTVVQRGFEVPGSPPLPRRRAQQTSVLDRAGDAWAGYYANRTAVAAGPFRW</sequence>
<dbReference type="RefSeq" id="XP_033677688.1">
    <property type="nucleotide sequence ID" value="XM_033835967.1"/>
</dbReference>
<name>A0A6A6HWU7_9PLEO</name>
<dbReference type="GeneID" id="54589297"/>
<feature type="compositionally biased region" description="Basic residues" evidence="1">
    <location>
        <begin position="1"/>
        <end position="11"/>
    </location>
</feature>
<organism evidence="2 3">
    <name type="scientific">Trematosphaeria pertusa</name>
    <dbReference type="NCBI Taxonomy" id="390896"/>
    <lineage>
        <taxon>Eukaryota</taxon>
        <taxon>Fungi</taxon>
        <taxon>Dikarya</taxon>
        <taxon>Ascomycota</taxon>
        <taxon>Pezizomycotina</taxon>
        <taxon>Dothideomycetes</taxon>
        <taxon>Pleosporomycetidae</taxon>
        <taxon>Pleosporales</taxon>
        <taxon>Massarineae</taxon>
        <taxon>Trematosphaeriaceae</taxon>
        <taxon>Trematosphaeria</taxon>
    </lineage>
</organism>
<dbReference type="AlphaFoldDB" id="A0A6A6HWU7"/>
<dbReference type="Proteomes" id="UP000800094">
    <property type="component" value="Unassembled WGS sequence"/>
</dbReference>
<feature type="compositionally biased region" description="Low complexity" evidence="1">
    <location>
        <begin position="22"/>
        <end position="37"/>
    </location>
</feature>
<proteinExistence type="predicted"/>